<dbReference type="GO" id="GO:0006412">
    <property type="term" value="P:translation"/>
    <property type="evidence" value="ECO:0007669"/>
    <property type="project" value="UniProtKB-UniRule"/>
</dbReference>
<evidence type="ECO:0000313" key="5">
    <source>
        <dbReference type="Proteomes" id="UP000233256"/>
    </source>
</evidence>
<dbReference type="AlphaFoldDB" id="A0A2N1PVH5"/>
<dbReference type="GO" id="GO:0005737">
    <property type="term" value="C:cytoplasm"/>
    <property type="evidence" value="ECO:0007669"/>
    <property type="project" value="UniProtKB-ARBA"/>
</dbReference>
<evidence type="ECO:0000256" key="3">
    <source>
        <dbReference type="HAMAP-Rule" id="MF_00360"/>
    </source>
</evidence>
<dbReference type="EMBL" id="PGXC01000001">
    <property type="protein sequence ID" value="PKK92340.1"/>
    <property type="molecule type" value="Genomic_DNA"/>
</dbReference>
<sequence length="204" mass="23393">MAMGHHRWERARIVMAANSSRSSLFMKPLTSNKRLTRFLSTFLKYRKFPGRCLGRLSRIAVMESHMDGIGIVSRVDLPMRSECAIIFNHIYPAREIAGCIKPEGGSMNKYETIVIFQPEASKDIQELVLGKINDIVVGCEGNKEEIRTNVWGRRRLAYQVKKNDYGIYVQVNYTAKGEIVEKLANLFRVNDEVIKYMTVVDETK</sequence>
<evidence type="ECO:0000313" key="4">
    <source>
        <dbReference type="EMBL" id="PKK92340.1"/>
    </source>
</evidence>
<proteinExistence type="inferred from homology"/>
<dbReference type="Pfam" id="PF01250">
    <property type="entry name" value="Ribosomal_S6"/>
    <property type="match status" value="1"/>
</dbReference>
<dbReference type="CDD" id="cd00473">
    <property type="entry name" value="bS6"/>
    <property type="match status" value="1"/>
</dbReference>
<protein>
    <recommendedName>
        <fullName evidence="2 3">Small ribosomal subunit protein bS6</fullName>
    </recommendedName>
</protein>
<comment type="caution">
    <text evidence="4">The sequence shown here is derived from an EMBL/GenBank/DDBJ whole genome shotgun (WGS) entry which is preliminary data.</text>
</comment>
<dbReference type="InterPro" id="IPR035980">
    <property type="entry name" value="Ribosomal_bS6_sf"/>
</dbReference>
<dbReference type="Gene3D" id="3.30.70.60">
    <property type="match status" value="1"/>
</dbReference>
<dbReference type="Proteomes" id="UP000233256">
    <property type="component" value="Unassembled WGS sequence"/>
</dbReference>
<dbReference type="HAMAP" id="MF_00360">
    <property type="entry name" value="Ribosomal_bS6"/>
    <property type="match status" value="1"/>
</dbReference>
<comment type="function">
    <text evidence="3">Binds together with bS18 to 16S ribosomal RNA.</text>
</comment>
<keyword evidence="3" id="KW-0687">Ribonucleoprotein</keyword>
<name>A0A2N1PVH5_9BACT</name>
<dbReference type="SUPFAM" id="SSF54995">
    <property type="entry name" value="Ribosomal protein S6"/>
    <property type="match status" value="1"/>
</dbReference>
<organism evidence="4 5">
    <name type="scientific">Candidatus Wallbacteria bacterium HGW-Wallbacteria-1</name>
    <dbReference type="NCBI Taxonomy" id="2013854"/>
    <lineage>
        <taxon>Bacteria</taxon>
        <taxon>Candidatus Walliibacteriota</taxon>
    </lineage>
</organism>
<evidence type="ECO:0000256" key="2">
    <source>
        <dbReference type="ARBA" id="ARBA00035294"/>
    </source>
</evidence>
<dbReference type="GO" id="GO:0003735">
    <property type="term" value="F:structural constituent of ribosome"/>
    <property type="evidence" value="ECO:0007669"/>
    <property type="project" value="InterPro"/>
</dbReference>
<keyword evidence="3 4" id="KW-0689">Ribosomal protein</keyword>
<evidence type="ECO:0000256" key="1">
    <source>
        <dbReference type="ARBA" id="ARBA00009512"/>
    </source>
</evidence>
<dbReference type="InterPro" id="IPR014717">
    <property type="entry name" value="Transl_elong_EF1B/ribsomal_bS6"/>
</dbReference>
<comment type="similarity">
    <text evidence="1 3">Belongs to the bacterial ribosomal protein bS6 family.</text>
</comment>
<dbReference type="GO" id="GO:1990904">
    <property type="term" value="C:ribonucleoprotein complex"/>
    <property type="evidence" value="ECO:0007669"/>
    <property type="project" value="UniProtKB-KW"/>
</dbReference>
<keyword evidence="3" id="KW-0699">rRNA-binding</keyword>
<accession>A0A2N1PVH5</accession>
<keyword evidence="3" id="KW-0694">RNA-binding</keyword>
<dbReference type="PANTHER" id="PTHR21011">
    <property type="entry name" value="MITOCHONDRIAL 28S RIBOSOMAL PROTEIN S6"/>
    <property type="match status" value="1"/>
</dbReference>
<dbReference type="InterPro" id="IPR020814">
    <property type="entry name" value="Ribosomal_S6_plastid/chlpt"/>
</dbReference>
<dbReference type="NCBIfam" id="TIGR00166">
    <property type="entry name" value="S6"/>
    <property type="match status" value="1"/>
</dbReference>
<dbReference type="GO" id="GO:0005840">
    <property type="term" value="C:ribosome"/>
    <property type="evidence" value="ECO:0007669"/>
    <property type="project" value="UniProtKB-KW"/>
</dbReference>
<gene>
    <name evidence="3 4" type="primary">rpsF</name>
    <name evidence="4" type="ORF">CVV64_00800</name>
</gene>
<reference evidence="4 5" key="1">
    <citation type="journal article" date="2017" name="ISME J.">
        <title>Potential for microbial H2 and metal transformations associated with novel bacteria and archaea in deep terrestrial subsurface sediments.</title>
        <authorList>
            <person name="Hernsdorf A.W."/>
            <person name="Amano Y."/>
            <person name="Miyakawa K."/>
            <person name="Ise K."/>
            <person name="Suzuki Y."/>
            <person name="Anantharaman K."/>
            <person name="Probst A."/>
            <person name="Burstein D."/>
            <person name="Thomas B.C."/>
            <person name="Banfield J.F."/>
        </authorList>
    </citation>
    <scope>NUCLEOTIDE SEQUENCE [LARGE SCALE GENOMIC DNA]</scope>
    <source>
        <strain evidence="4">HGW-Wallbacteria-1</strain>
    </source>
</reference>
<dbReference type="GO" id="GO:0070181">
    <property type="term" value="F:small ribosomal subunit rRNA binding"/>
    <property type="evidence" value="ECO:0007669"/>
    <property type="project" value="TreeGrafter"/>
</dbReference>
<dbReference type="InterPro" id="IPR000529">
    <property type="entry name" value="Ribosomal_bS6"/>
</dbReference>
<dbReference type="PANTHER" id="PTHR21011:SF1">
    <property type="entry name" value="SMALL RIBOSOMAL SUBUNIT PROTEIN BS6M"/>
    <property type="match status" value="1"/>
</dbReference>